<dbReference type="Proteomes" id="UP000247078">
    <property type="component" value="Unassembled WGS sequence"/>
</dbReference>
<evidence type="ECO:0000313" key="10">
    <source>
        <dbReference type="Proteomes" id="UP000247078"/>
    </source>
</evidence>
<proteinExistence type="inferred from homology"/>
<keyword evidence="2" id="KW-0548">Nucleotidyltransferase</keyword>
<reference evidence="9 10" key="1">
    <citation type="submission" date="2018-05" db="EMBL/GenBank/DDBJ databases">
        <title>Freshwater and sediment microbial communities from various areas in North America, analyzing microbe dynamics in response to fracking.</title>
        <authorList>
            <person name="Lamendella R."/>
        </authorList>
    </citation>
    <scope>NUCLEOTIDE SEQUENCE [LARGE SCALE GENOMIC DNA]</scope>
    <source>
        <strain evidence="9 10">DB-3</strain>
    </source>
</reference>
<dbReference type="Pfam" id="PF00078">
    <property type="entry name" value="RVT_1"/>
    <property type="match status" value="1"/>
</dbReference>
<keyword evidence="1" id="KW-0808">Transferase</keyword>
<dbReference type="InterPro" id="IPR043502">
    <property type="entry name" value="DNA/RNA_pol_sf"/>
</dbReference>
<evidence type="ECO:0000256" key="1">
    <source>
        <dbReference type="ARBA" id="ARBA00022679"/>
    </source>
</evidence>
<dbReference type="PRINTS" id="PR00866">
    <property type="entry name" value="RNADNAPOLMS"/>
</dbReference>
<dbReference type="CDD" id="cd03487">
    <property type="entry name" value="RT_Bac_retron_II"/>
    <property type="match status" value="1"/>
</dbReference>
<protein>
    <submittedName>
        <fullName evidence="9">Reverse transcriptase (RNA-dependent DNA polymerase)</fullName>
    </submittedName>
</protein>
<evidence type="ECO:0000259" key="8">
    <source>
        <dbReference type="PROSITE" id="PS50878"/>
    </source>
</evidence>
<dbReference type="EMBL" id="QGTZ01000022">
    <property type="protein sequence ID" value="PWW32927.1"/>
    <property type="molecule type" value="Genomic_DNA"/>
</dbReference>
<sequence length="308" mass="36374">MARIVQRYKLNQCVFYKLKSKKQLAYFLKVDYETLREINELIHYKSFSLRTEGKKDRDITAPNKKLKDLQKRIHNLLLRIERPDWLISGERGKSYIDNGKMHQNCNYALCMDIKSFYRNTKREYVFRFFTEEMLMSKDTAKVVTDILTFQNSIPTGSPASQLIAYYAYHRMFHEIKSIATNKHSCIFSLYVDDMTFSSDTPFEVNVLRKEIDILLRKYDHKPSYSKTNYYSRNKAKPVTGTTISKNHELLIPNTLQMKIKRDSEMVLQKGRELSTKQRASFNGRVKAARIIEKLAFPELNKLAERMLN</sequence>
<evidence type="ECO:0000256" key="7">
    <source>
        <dbReference type="ARBA" id="ARBA00034120"/>
    </source>
</evidence>
<keyword evidence="4" id="KW-0460">Magnesium</keyword>
<evidence type="ECO:0000256" key="3">
    <source>
        <dbReference type="ARBA" id="ARBA00022723"/>
    </source>
</evidence>
<keyword evidence="6" id="KW-0051">Antiviral defense</keyword>
<dbReference type="SUPFAM" id="SSF56672">
    <property type="entry name" value="DNA/RNA polymerases"/>
    <property type="match status" value="1"/>
</dbReference>
<evidence type="ECO:0000256" key="6">
    <source>
        <dbReference type="ARBA" id="ARBA00023118"/>
    </source>
</evidence>
<dbReference type="GO" id="GO:0051607">
    <property type="term" value="P:defense response to virus"/>
    <property type="evidence" value="ECO:0007669"/>
    <property type="project" value="UniProtKB-KW"/>
</dbReference>
<name>A0A855Y2H1_9BACL</name>
<feature type="domain" description="Reverse transcriptase" evidence="8">
    <location>
        <begin position="1"/>
        <end position="243"/>
    </location>
</feature>
<dbReference type="InterPro" id="IPR000123">
    <property type="entry name" value="Reverse_transcriptase_msDNA"/>
</dbReference>
<evidence type="ECO:0000313" key="9">
    <source>
        <dbReference type="EMBL" id="PWW32927.1"/>
    </source>
</evidence>
<evidence type="ECO:0000256" key="2">
    <source>
        <dbReference type="ARBA" id="ARBA00022695"/>
    </source>
</evidence>
<dbReference type="GO" id="GO:0003723">
    <property type="term" value="F:RNA binding"/>
    <property type="evidence" value="ECO:0007669"/>
    <property type="project" value="InterPro"/>
</dbReference>
<evidence type="ECO:0000256" key="4">
    <source>
        <dbReference type="ARBA" id="ARBA00022842"/>
    </source>
</evidence>
<dbReference type="GO" id="GO:0046872">
    <property type="term" value="F:metal ion binding"/>
    <property type="evidence" value="ECO:0007669"/>
    <property type="project" value="UniProtKB-KW"/>
</dbReference>
<keyword evidence="5 9" id="KW-0695">RNA-directed DNA polymerase</keyword>
<keyword evidence="3" id="KW-0479">Metal-binding</keyword>
<dbReference type="AlphaFoldDB" id="A0A855Y2H1"/>
<dbReference type="GO" id="GO:0003964">
    <property type="term" value="F:RNA-directed DNA polymerase activity"/>
    <property type="evidence" value="ECO:0007669"/>
    <property type="project" value="UniProtKB-KW"/>
</dbReference>
<organism evidence="9 10">
    <name type="scientific">Paenibacillus pabuli</name>
    <dbReference type="NCBI Taxonomy" id="1472"/>
    <lineage>
        <taxon>Bacteria</taxon>
        <taxon>Bacillati</taxon>
        <taxon>Bacillota</taxon>
        <taxon>Bacilli</taxon>
        <taxon>Bacillales</taxon>
        <taxon>Paenibacillaceae</taxon>
        <taxon>Paenibacillus</taxon>
    </lineage>
</organism>
<dbReference type="RefSeq" id="WP_110002395.1">
    <property type="nucleotide sequence ID" value="NZ_QGTZ01000022.1"/>
</dbReference>
<gene>
    <name evidence="9" type="ORF">DET56_12263</name>
</gene>
<comment type="similarity">
    <text evidence="7">Belongs to the bacterial reverse transcriptase family.</text>
</comment>
<dbReference type="InterPro" id="IPR000477">
    <property type="entry name" value="RT_dom"/>
</dbReference>
<dbReference type="PROSITE" id="PS50878">
    <property type="entry name" value="RT_POL"/>
    <property type="match status" value="1"/>
</dbReference>
<evidence type="ECO:0000256" key="5">
    <source>
        <dbReference type="ARBA" id="ARBA00022918"/>
    </source>
</evidence>
<comment type="caution">
    <text evidence="9">The sequence shown here is derived from an EMBL/GenBank/DDBJ whole genome shotgun (WGS) entry which is preliminary data.</text>
</comment>
<accession>A0A855Y2H1</accession>